<feature type="chain" id="PRO_5043360048" description="Spaetzle domain-containing protein" evidence="4">
    <location>
        <begin position="21"/>
        <end position="288"/>
    </location>
</feature>
<dbReference type="GO" id="GO:0008083">
    <property type="term" value="F:growth factor activity"/>
    <property type="evidence" value="ECO:0007669"/>
    <property type="project" value="TreeGrafter"/>
</dbReference>
<gene>
    <name evidence="6" type="ORF">MNOR_LOCUS32919</name>
</gene>
<organism evidence="6 7">
    <name type="scientific">Meganyctiphanes norvegica</name>
    <name type="common">Northern krill</name>
    <name type="synonym">Thysanopoda norvegica</name>
    <dbReference type="NCBI Taxonomy" id="48144"/>
    <lineage>
        <taxon>Eukaryota</taxon>
        <taxon>Metazoa</taxon>
        <taxon>Ecdysozoa</taxon>
        <taxon>Arthropoda</taxon>
        <taxon>Crustacea</taxon>
        <taxon>Multicrustacea</taxon>
        <taxon>Malacostraca</taxon>
        <taxon>Eumalacostraca</taxon>
        <taxon>Eucarida</taxon>
        <taxon>Euphausiacea</taxon>
        <taxon>Euphausiidae</taxon>
        <taxon>Meganyctiphanes</taxon>
    </lineage>
</organism>
<dbReference type="PANTHER" id="PTHR23199">
    <property type="entry name" value="NEUROTROPHIN 1-RELATED"/>
    <property type="match status" value="1"/>
</dbReference>
<reference evidence="6 7" key="1">
    <citation type="submission" date="2024-05" db="EMBL/GenBank/DDBJ databases">
        <authorList>
            <person name="Wallberg A."/>
        </authorList>
    </citation>
    <scope>NUCLEOTIDE SEQUENCE [LARGE SCALE GENOMIC DNA]</scope>
</reference>
<dbReference type="Gene3D" id="2.10.90.10">
    <property type="entry name" value="Cystine-knot cytokines"/>
    <property type="match status" value="1"/>
</dbReference>
<dbReference type="EMBL" id="CAXKWB010045965">
    <property type="protein sequence ID" value="CAL4163072.1"/>
    <property type="molecule type" value="Genomic_DNA"/>
</dbReference>
<evidence type="ECO:0000313" key="7">
    <source>
        <dbReference type="Proteomes" id="UP001497623"/>
    </source>
</evidence>
<dbReference type="FunFam" id="2.10.90.10:FF:000035">
    <property type="entry name" value="Spz1"/>
    <property type="match status" value="1"/>
</dbReference>
<dbReference type="GO" id="GO:0005615">
    <property type="term" value="C:extracellular space"/>
    <property type="evidence" value="ECO:0007669"/>
    <property type="project" value="UniProtKB-ARBA"/>
</dbReference>
<keyword evidence="7" id="KW-1185">Reference proteome</keyword>
<keyword evidence="2" id="KW-1015">Disulfide bond</keyword>
<evidence type="ECO:0000256" key="3">
    <source>
        <dbReference type="ARBA" id="ARBA00023180"/>
    </source>
</evidence>
<dbReference type="PANTHER" id="PTHR23199:SF12">
    <property type="entry name" value="NEUROTROPHIN 1-RELATED"/>
    <property type="match status" value="1"/>
</dbReference>
<dbReference type="GO" id="GO:0045087">
    <property type="term" value="P:innate immune response"/>
    <property type="evidence" value="ECO:0007669"/>
    <property type="project" value="TreeGrafter"/>
</dbReference>
<dbReference type="PROSITE" id="PS51257">
    <property type="entry name" value="PROKAR_LIPOPROTEIN"/>
    <property type="match status" value="1"/>
</dbReference>
<evidence type="ECO:0000256" key="1">
    <source>
        <dbReference type="ARBA" id="ARBA00022729"/>
    </source>
</evidence>
<dbReference type="AlphaFoldDB" id="A0AAV2S440"/>
<dbReference type="InterPro" id="IPR029034">
    <property type="entry name" value="Cystine-knot_cytokine"/>
</dbReference>
<dbReference type="Pfam" id="PF16077">
    <property type="entry name" value="Spaetzle"/>
    <property type="match status" value="1"/>
</dbReference>
<feature type="domain" description="Spaetzle" evidence="5">
    <location>
        <begin position="183"/>
        <end position="280"/>
    </location>
</feature>
<protein>
    <recommendedName>
        <fullName evidence="5">Spaetzle domain-containing protein</fullName>
    </recommendedName>
</protein>
<dbReference type="InterPro" id="IPR032104">
    <property type="entry name" value="Spaetzle"/>
</dbReference>
<dbReference type="GO" id="GO:0005121">
    <property type="term" value="F:Toll binding"/>
    <property type="evidence" value="ECO:0007669"/>
    <property type="project" value="TreeGrafter"/>
</dbReference>
<feature type="signal peptide" evidence="4">
    <location>
        <begin position="1"/>
        <end position="20"/>
    </location>
</feature>
<keyword evidence="1 4" id="KW-0732">Signal</keyword>
<evidence type="ECO:0000256" key="4">
    <source>
        <dbReference type="SAM" id="SignalP"/>
    </source>
</evidence>
<keyword evidence="3" id="KW-0325">Glycoprotein</keyword>
<evidence type="ECO:0000259" key="5">
    <source>
        <dbReference type="Pfam" id="PF16077"/>
    </source>
</evidence>
<comment type="caution">
    <text evidence="6">The sequence shown here is derived from an EMBL/GenBank/DDBJ whole genome shotgun (WGS) entry which is preliminary data.</text>
</comment>
<evidence type="ECO:0000313" key="6">
    <source>
        <dbReference type="EMBL" id="CAL4163072.1"/>
    </source>
</evidence>
<dbReference type="SUPFAM" id="SSF57501">
    <property type="entry name" value="Cystine-knot cytokines"/>
    <property type="match status" value="1"/>
</dbReference>
<dbReference type="GO" id="GO:0021556">
    <property type="term" value="P:central nervous system formation"/>
    <property type="evidence" value="ECO:0007669"/>
    <property type="project" value="TreeGrafter"/>
</dbReference>
<dbReference type="Proteomes" id="UP001497623">
    <property type="component" value="Unassembled WGS sequence"/>
</dbReference>
<accession>A0AAV2S440</accession>
<proteinExistence type="predicted"/>
<evidence type="ECO:0000256" key="2">
    <source>
        <dbReference type="ARBA" id="ARBA00023157"/>
    </source>
</evidence>
<name>A0AAV2S440_MEGNR</name>
<sequence>MAARISLVLVLVGLSGSCLGEANVKSHTSISHGGHHAVSYGSHQPHTPAYHPAPAYTPAPAYHTTPAYKPRPAYHPAPAYKPRPAYHQPAYKAAPAYRPAPAYKPAPAYHQPAYKPHHEPAVPACAANTTKPWCLKDDEYPTYEIKHAAETHYEKLLSLYADVADLNTALSVERPNTLEEETYLCPSDTIYCQPKRLINTEGKWRVIVNDIEVHYETLTQTTRIEECLTSGDACPLVPECYESKCLQKSVHHRFLVYDAYDQYFPFAIESFTLPSSCACLLGSYTIDH</sequence>
<dbReference type="InterPro" id="IPR052444">
    <property type="entry name" value="Spz/Toll_ligand-like"/>
</dbReference>